<gene>
    <name evidence="1" type="ORF">SAMN04488132_108161</name>
</gene>
<accession>A0A1T4QJ50</accession>
<name>A0A1T4QJ50_9BACT</name>
<sequence length="59" mass="6596">MMRAGESLPEIVADGWEGQGSGEIYREHKKSQTRVCASGLNKIVENLSEMLMQQKRSLS</sequence>
<organism evidence="1 2">
    <name type="scientific">Sediminibacterium ginsengisoli</name>
    <dbReference type="NCBI Taxonomy" id="413434"/>
    <lineage>
        <taxon>Bacteria</taxon>
        <taxon>Pseudomonadati</taxon>
        <taxon>Bacteroidota</taxon>
        <taxon>Chitinophagia</taxon>
        <taxon>Chitinophagales</taxon>
        <taxon>Chitinophagaceae</taxon>
        <taxon>Sediminibacterium</taxon>
    </lineage>
</organism>
<dbReference type="Proteomes" id="UP000190888">
    <property type="component" value="Unassembled WGS sequence"/>
</dbReference>
<dbReference type="AlphaFoldDB" id="A0A1T4QJ50"/>
<reference evidence="1 2" key="1">
    <citation type="submission" date="2017-02" db="EMBL/GenBank/DDBJ databases">
        <authorList>
            <person name="Peterson S.W."/>
        </authorList>
    </citation>
    <scope>NUCLEOTIDE SEQUENCE [LARGE SCALE GENOMIC DNA]</scope>
    <source>
        <strain evidence="1 2">DSM 22335</strain>
    </source>
</reference>
<keyword evidence="2" id="KW-1185">Reference proteome</keyword>
<dbReference type="EMBL" id="FUWH01000008">
    <property type="protein sequence ID" value="SKA03667.1"/>
    <property type="molecule type" value="Genomic_DNA"/>
</dbReference>
<evidence type="ECO:0000313" key="2">
    <source>
        <dbReference type="Proteomes" id="UP000190888"/>
    </source>
</evidence>
<protein>
    <submittedName>
        <fullName evidence="1">Uncharacterized protein</fullName>
    </submittedName>
</protein>
<evidence type="ECO:0000313" key="1">
    <source>
        <dbReference type="EMBL" id="SKA03667.1"/>
    </source>
</evidence>
<proteinExistence type="predicted"/>